<proteinExistence type="predicted"/>
<dbReference type="Pfam" id="PF06477">
    <property type="entry name" value="DUF1091"/>
    <property type="match status" value="1"/>
</dbReference>
<evidence type="ECO:0000313" key="2">
    <source>
        <dbReference type="Proteomes" id="UP000069940"/>
    </source>
</evidence>
<dbReference type="PANTHER" id="PTHR21112:SF0">
    <property type="entry name" value="CHEMOSENSORY PROTEIN A 29A-RELATED"/>
    <property type="match status" value="1"/>
</dbReference>
<dbReference type="EnsemblMetazoa" id="AALFPA23_023158.R34445">
    <property type="protein sequence ID" value="AALFPA23_023158.P34445"/>
    <property type="gene ID" value="AALFPA23_023158"/>
</dbReference>
<sequence length="111" mass="12712">MKPAYSRIGNNQFNEYPMKIAENALCCYVNDTYRLFQDMLRNTTNLPMVGPDGLCPVPSGHYWFKQVKNLMNNVPPMVPEGYWRLTFIISGPRDVVEIQVFVILSKGFFGG</sequence>
<evidence type="ECO:0008006" key="3">
    <source>
        <dbReference type="Google" id="ProtNLM"/>
    </source>
</evidence>
<accession>A0ABM1ZZW4</accession>
<reference evidence="2" key="1">
    <citation type="journal article" date="2015" name="Proc. Natl. Acad. Sci. U.S.A.">
        <title>Genome sequence of the Asian Tiger mosquito, Aedes albopictus, reveals insights into its biology, genetics, and evolution.</title>
        <authorList>
            <person name="Chen X.G."/>
            <person name="Jiang X."/>
            <person name="Gu J."/>
            <person name="Xu M."/>
            <person name="Wu Y."/>
            <person name="Deng Y."/>
            <person name="Zhang C."/>
            <person name="Bonizzoni M."/>
            <person name="Dermauw W."/>
            <person name="Vontas J."/>
            <person name="Armbruster P."/>
            <person name="Huang X."/>
            <person name="Yang Y."/>
            <person name="Zhang H."/>
            <person name="He W."/>
            <person name="Peng H."/>
            <person name="Liu Y."/>
            <person name="Wu K."/>
            <person name="Chen J."/>
            <person name="Lirakis M."/>
            <person name="Topalis P."/>
            <person name="Van Leeuwen T."/>
            <person name="Hall A.B."/>
            <person name="Jiang X."/>
            <person name="Thorpe C."/>
            <person name="Mueller R.L."/>
            <person name="Sun C."/>
            <person name="Waterhouse R.M."/>
            <person name="Yan G."/>
            <person name="Tu Z.J."/>
            <person name="Fang X."/>
            <person name="James A.A."/>
        </authorList>
    </citation>
    <scope>NUCLEOTIDE SEQUENCE [LARGE SCALE GENOMIC DNA]</scope>
    <source>
        <strain evidence="2">Foshan</strain>
    </source>
</reference>
<keyword evidence="2" id="KW-1185">Reference proteome</keyword>
<dbReference type="PANTHER" id="PTHR21112">
    <property type="entry name" value="CHEMOSENSORY PROTEIN A 29A-RELATED"/>
    <property type="match status" value="1"/>
</dbReference>
<dbReference type="RefSeq" id="XP_062701242.1">
    <property type="nucleotide sequence ID" value="XM_062845258.1"/>
</dbReference>
<dbReference type="Proteomes" id="UP000069940">
    <property type="component" value="Unassembled WGS sequence"/>
</dbReference>
<dbReference type="GeneID" id="134285129"/>
<evidence type="ECO:0000313" key="1">
    <source>
        <dbReference type="EnsemblMetazoa" id="AALFPA23_023158.P34445"/>
    </source>
</evidence>
<organism evidence="1 2">
    <name type="scientific">Aedes albopictus</name>
    <name type="common">Asian tiger mosquito</name>
    <name type="synonym">Stegomyia albopicta</name>
    <dbReference type="NCBI Taxonomy" id="7160"/>
    <lineage>
        <taxon>Eukaryota</taxon>
        <taxon>Metazoa</taxon>
        <taxon>Ecdysozoa</taxon>
        <taxon>Arthropoda</taxon>
        <taxon>Hexapoda</taxon>
        <taxon>Insecta</taxon>
        <taxon>Pterygota</taxon>
        <taxon>Neoptera</taxon>
        <taxon>Endopterygota</taxon>
        <taxon>Diptera</taxon>
        <taxon>Nematocera</taxon>
        <taxon>Culicoidea</taxon>
        <taxon>Culicidae</taxon>
        <taxon>Culicinae</taxon>
        <taxon>Aedini</taxon>
        <taxon>Aedes</taxon>
        <taxon>Stegomyia</taxon>
    </lineage>
</organism>
<reference evidence="1" key="2">
    <citation type="submission" date="2025-05" db="UniProtKB">
        <authorList>
            <consortium name="EnsemblMetazoa"/>
        </authorList>
    </citation>
    <scope>IDENTIFICATION</scope>
    <source>
        <strain evidence="1">Foshan</strain>
    </source>
</reference>
<dbReference type="InterPro" id="IPR010512">
    <property type="entry name" value="DUF1091"/>
</dbReference>
<name>A0ABM1ZZW4_AEDAL</name>
<protein>
    <recommendedName>
        <fullName evidence="3">Secreted protein</fullName>
    </recommendedName>
</protein>